<feature type="domain" description="GCVT N-terminal" evidence="3">
    <location>
        <begin position="599"/>
        <end position="861"/>
    </location>
</feature>
<dbReference type="AlphaFoldDB" id="A0A5K7YZZ3"/>
<dbReference type="Pfam" id="PF17806">
    <property type="entry name" value="SO_alpha_A3"/>
    <property type="match status" value="1"/>
</dbReference>
<dbReference type="KEGG" id="dalk:DSCA_57440"/>
<feature type="domain" description="SoxA A3" evidence="6">
    <location>
        <begin position="505"/>
        <end position="586"/>
    </location>
</feature>
<dbReference type="PANTHER" id="PTHR43757">
    <property type="entry name" value="AMINOMETHYLTRANSFERASE"/>
    <property type="match status" value="1"/>
</dbReference>
<dbReference type="Pfam" id="PF01571">
    <property type="entry name" value="GCV_T"/>
    <property type="match status" value="1"/>
</dbReference>
<evidence type="ECO:0000256" key="1">
    <source>
        <dbReference type="ARBA" id="ARBA00008609"/>
    </source>
</evidence>
<dbReference type="PANTHER" id="PTHR43757:SF2">
    <property type="entry name" value="AMINOMETHYLTRANSFERASE, MITOCHONDRIAL"/>
    <property type="match status" value="1"/>
</dbReference>
<gene>
    <name evidence="7" type="ORF">DSCA_57440</name>
</gene>
<evidence type="ECO:0000259" key="5">
    <source>
        <dbReference type="Pfam" id="PF08669"/>
    </source>
</evidence>
<keyword evidence="7" id="KW-0489">Methyltransferase</keyword>
<dbReference type="Pfam" id="PF13510">
    <property type="entry name" value="Fer2_4"/>
    <property type="match status" value="1"/>
</dbReference>
<evidence type="ECO:0000259" key="4">
    <source>
        <dbReference type="Pfam" id="PF07992"/>
    </source>
</evidence>
<reference evidence="7 8" key="1">
    <citation type="submission" date="2019-11" db="EMBL/GenBank/DDBJ databases">
        <title>Comparative genomics of hydrocarbon-degrading Desulfosarcina strains.</title>
        <authorList>
            <person name="Watanabe M."/>
            <person name="Kojima H."/>
            <person name="Fukui M."/>
        </authorList>
    </citation>
    <scope>NUCLEOTIDE SEQUENCE [LARGE SCALE GENOMIC DNA]</scope>
    <source>
        <strain evidence="7 8">PL12</strain>
    </source>
</reference>
<keyword evidence="2" id="KW-0560">Oxidoreductase</keyword>
<comment type="similarity">
    <text evidence="1">Belongs to the GcvT family.</text>
</comment>
<dbReference type="Proteomes" id="UP000427906">
    <property type="component" value="Chromosome"/>
</dbReference>
<dbReference type="InterPro" id="IPR041117">
    <property type="entry name" value="SoxA_A3"/>
</dbReference>
<evidence type="ECO:0000256" key="2">
    <source>
        <dbReference type="ARBA" id="ARBA00023002"/>
    </source>
</evidence>
<dbReference type="InterPro" id="IPR036188">
    <property type="entry name" value="FAD/NAD-bd_sf"/>
</dbReference>
<dbReference type="InterPro" id="IPR023753">
    <property type="entry name" value="FAD/NAD-binding_dom"/>
</dbReference>
<evidence type="ECO:0000259" key="6">
    <source>
        <dbReference type="Pfam" id="PF17806"/>
    </source>
</evidence>
<evidence type="ECO:0000313" key="7">
    <source>
        <dbReference type="EMBL" id="BBO71814.1"/>
    </source>
</evidence>
<dbReference type="InterPro" id="IPR006222">
    <property type="entry name" value="GCVT_N"/>
</dbReference>
<dbReference type="Gene3D" id="3.50.50.60">
    <property type="entry name" value="FAD/NAD(P)-binding domain"/>
    <property type="match status" value="1"/>
</dbReference>
<name>A0A5K7YZZ3_9BACT</name>
<dbReference type="InterPro" id="IPR029043">
    <property type="entry name" value="GcvT/YgfZ_C"/>
</dbReference>
<evidence type="ECO:0000259" key="3">
    <source>
        <dbReference type="Pfam" id="PF01571"/>
    </source>
</evidence>
<dbReference type="SUPFAM" id="SSF103025">
    <property type="entry name" value="Folate-binding domain"/>
    <property type="match status" value="1"/>
</dbReference>
<evidence type="ECO:0000313" key="8">
    <source>
        <dbReference type="Proteomes" id="UP000427906"/>
    </source>
</evidence>
<feature type="domain" description="FAD/NAD(P)-binding" evidence="4">
    <location>
        <begin position="168"/>
        <end position="413"/>
    </location>
</feature>
<accession>A0A5K7YZZ3</accession>
<organism evidence="7 8">
    <name type="scientific">Desulfosarcina alkanivorans</name>
    <dbReference type="NCBI Taxonomy" id="571177"/>
    <lineage>
        <taxon>Bacteria</taxon>
        <taxon>Pseudomonadati</taxon>
        <taxon>Thermodesulfobacteriota</taxon>
        <taxon>Desulfobacteria</taxon>
        <taxon>Desulfobacterales</taxon>
        <taxon>Desulfosarcinaceae</taxon>
        <taxon>Desulfosarcina</taxon>
    </lineage>
</organism>
<keyword evidence="7" id="KW-0808">Transferase</keyword>
<feature type="domain" description="Aminomethyltransferase C-terminal" evidence="5">
    <location>
        <begin position="883"/>
        <end position="963"/>
    </location>
</feature>
<keyword evidence="8" id="KW-1185">Reference proteome</keyword>
<dbReference type="GO" id="GO:0008168">
    <property type="term" value="F:methyltransferase activity"/>
    <property type="evidence" value="ECO:0007669"/>
    <property type="project" value="UniProtKB-KW"/>
</dbReference>
<dbReference type="PRINTS" id="PR00368">
    <property type="entry name" value="FADPNR"/>
</dbReference>
<dbReference type="Gene3D" id="3.30.1360.120">
    <property type="entry name" value="Probable tRNA modification gtpase trme, domain 1"/>
    <property type="match status" value="1"/>
</dbReference>
<proteinExistence type="inferred from homology"/>
<dbReference type="GO" id="GO:0032259">
    <property type="term" value="P:methylation"/>
    <property type="evidence" value="ECO:0007669"/>
    <property type="project" value="UniProtKB-KW"/>
</dbReference>
<dbReference type="InterPro" id="IPR042204">
    <property type="entry name" value="2Fe-2S-bd_N"/>
</dbReference>
<dbReference type="SUPFAM" id="SSF51905">
    <property type="entry name" value="FAD/NAD(P)-binding domain"/>
    <property type="match status" value="1"/>
</dbReference>
<dbReference type="InterPro" id="IPR028896">
    <property type="entry name" value="GcvT/YgfZ/DmdA"/>
</dbReference>
<dbReference type="Gene3D" id="3.10.20.440">
    <property type="entry name" value="2Fe-2S iron-sulphur cluster binding domain, sarcosine oxidase, alpha subunit, N-terminal domain"/>
    <property type="match status" value="1"/>
</dbReference>
<dbReference type="GO" id="GO:0016491">
    <property type="term" value="F:oxidoreductase activity"/>
    <property type="evidence" value="ECO:0007669"/>
    <property type="project" value="UniProtKB-KW"/>
</dbReference>
<dbReference type="PRINTS" id="PR00411">
    <property type="entry name" value="PNDRDTASEI"/>
</dbReference>
<dbReference type="InterPro" id="IPR013977">
    <property type="entry name" value="GcvT_C"/>
</dbReference>
<dbReference type="SUPFAM" id="SSF101790">
    <property type="entry name" value="Aminomethyltransferase beta-barrel domain"/>
    <property type="match status" value="1"/>
</dbReference>
<dbReference type="RefSeq" id="WP_155319595.1">
    <property type="nucleotide sequence ID" value="NZ_AP021874.1"/>
</dbReference>
<dbReference type="OrthoDB" id="9806257at2"/>
<protein>
    <submittedName>
        <fullName evidence="7">Aminomethyltransferase</fullName>
    </submittedName>
</protein>
<dbReference type="Pfam" id="PF08669">
    <property type="entry name" value="GCV_T_C"/>
    <property type="match status" value="1"/>
</dbReference>
<dbReference type="EMBL" id="AP021874">
    <property type="protein sequence ID" value="BBO71814.1"/>
    <property type="molecule type" value="Genomic_DNA"/>
</dbReference>
<dbReference type="InterPro" id="IPR027266">
    <property type="entry name" value="TrmE/GcvT-like"/>
</dbReference>
<dbReference type="Pfam" id="PF07992">
    <property type="entry name" value="Pyr_redox_2"/>
    <property type="match status" value="1"/>
</dbReference>
<sequence>MNRLNQLPTLRIDPSEKLSLTYQGKTYQGVAGDTVATALFANGVRVFARSLKYHRPRGLYSLDGECSNTCMDVNGVPNVRTENTLLEDGMAVKAQNVVGSANFDWMAFIDKLDWMMPAGFYYKTMHKPAAIWPVAMKQIRKAAGLGVISADYEMQGRYDERYMKAETTVIGGGAAGLAAALAAAESGQRVVLLEARPHLGGCFDYRVTTTEDGTPLHERARQLARRVEQTANIRVFTHTAMVGAYNNNLITAFQVGKAGDAFTERYIEIRSESVVVATGCIERPLLFDNNERPGVMQVGCAHRMARSYGLLPGSEAVFSVGHDLGLEAAIDLFDLGLKINCVADIREDGQNPELMLALAERKIPVLKGWVATKAHGGKHVEKASLSTVEGTVTREFSCDLLVASAGLTPVTGPFILAQAKMGYDSLTGYFLPTELPEKMFPAGRLTGINHPGAIEASGRLAGLRAAAAAGADMATAVSEAETAAASLPGAERGCKLVTAPVKGRKSFICFDEDATVKSVKQAIDKGFDVPELVKRFAGVGLGPGQGGIPGHNLPLFVAKYTASINTPVPTTVRPPLVPTFLATYAGYNHHMFKRTPMHYDQIADGGIFRNIGVWQRARYFSEDFDCKEEILNVRNNVGMLDGSTLGKFRIHGPDALKALQRVYVSDMSKVKNDRIKYSAMCNDDGCVIDDGVVVKLAENDYYFTTSTGRAGQTVEWFRYHTRFDGWDFNLVNLTDAMGVINLSGPNSRKVLAKVVDIDVSNEALPFSGYQEFSINDVIPVRAMRLGFVGELSYELHVPSSYMQAVWDLLKAAGEEFGIQNFGVEAQNVLRMEKCHVILGSESEQRTNLLDLGLGFLWDRKKSDAKTVGAVALRQAEKNTGRLKLVGIRMEDDNRPARDGALIVDNRVRGYVATMRKSFSTGEAVGMALVESQLADKGTRLEIFEDECNGVRLYARVIDTPFYDPTGERMKS</sequence>